<evidence type="ECO:0000259" key="2">
    <source>
        <dbReference type="Pfam" id="PF10881"/>
    </source>
</evidence>
<dbReference type="InterPro" id="IPR014538">
    <property type="entry name" value="UCP028063_topo_Znf"/>
</dbReference>
<dbReference type="GO" id="GO:0003916">
    <property type="term" value="F:DNA topoisomerase activity"/>
    <property type="evidence" value="ECO:0007669"/>
    <property type="project" value="InterPro"/>
</dbReference>
<protein>
    <submittedName>
        <fullName evidence="3">Topoisomerase DNA binding C4 zinc finger</fullName>
    </submittedName>
</protein>
<dbReference type="EMBL" id="CP036433">
    <property type="protein sequence ID" value="QDU94109.1"/>
    <property type="molecule type" value="Genomic_DNA"/>
</dbReference>
<accession>A0A518DQL0</accession>
<gene>
    <name evidence="3" type="ORF">Pla8534_18950</name>
</gene>
<dbReference type="KEGG" id="lcre:Pla8534_18950"/>
<dbReference type="InterPro" id="IPR013498">
    <property type="entry name" value="Topo_IA_Znf"/>
</dbReference>
<dbReference type="RefSeq" id="WP_145051937.1">
    <property type="nucleotide sequence ID" value="NZ_CP036433.1"/>
</dbReference>
<dbReference type="AlphaFoldDB" id="A0A518DQL0"/>
<evidence type="ECO:0000313" key="3">
    <source>
        <dbReference type="EMBL" id="QDU94109.1"/>
    </source>
</evidence>
<dbReference type="Pfam" id="PF01396">
    <property type="entry name" value="Zn_ribbon_Top1"/>
    <property type="match status" value="1"/>
</dbReference>
<dbReference type="GO" id="GO:0005694">
    <property type="term" value="C:chromosome"/>
    <property type="evidence" value="ECO:0007669"/>
    <property type="project" value="InterPro"/>
</dbReference>
<dbReference type="Gene3D" id="3.30.65.10">
    <property type="entry name" value="Bacterial Topoisomerase I, domain 1"/>
    <property type="match status" value="1"/>
</dbReference>
<organism evidence="3 4">
    <name type="scientific">Lignipirellula cremea</name>
    <dbReference type="NCBI Taxonomy" id="2528010"/>
    <lineage>
        <taxon>Bacteria</taxon>
        <taxon>Pseudomonadati</taxon>
        <taxon>Planctomycetota</taxon>
        <taxon>Planctomycetia</taxon>
        <taxon>Pirellulales</taxon>
        <taxon>Pirellulaceae</taxon>
        <taxon>Lignipirellula</taxon>
    </lineage>
</organism>
<feature type="domain" description="DNA topoisomerase type IA zn finger" evidence="1">
    <location>
        <begin position="181"/>
        <end position="213"/>
    </location>
</feature>
<proteinExistence type="predicted"/>
<dbReference type="Proteomes" id="UP000317648">
    <property type="component" value="Chromosome"/>
</dbReference>
<dbReference type="Pfam" id="PF10881">
    <property type="entry name" value="DUF2726"/>
    <property type="match status" value="1"/>
</dbReference>
<evidence type="ECO:0000313" key="4">
    <source>
        <dbReference type="Proteomes" id="UP000317648"/>
    </source>
</evidence>
<dbReference type="InterPro" id="IPR024402">
    <property type="entry name" value="DUF2726"/>
</dbReference>
<name>A0A518DQL0_9BACT</name>
<dbReference type="OrthoDB" id="9813328at2"/>
<reference evidence="3 4" key="1">
    <citation type="submission" date="2019-02" db="EMBL/GenBank/DDBJ databases">
        <title>Deep-cultivation of Planctomycetes and their phenomic and genomic characterization uncovers novel biology.</title>
        <authorList>
            <person name="Wiegand S."/>
            <person name="Jogler M."/>
            <person name="Boedeker C."/>
            <person name="Pinto D."/>
            <person name="Vollmers J."/>
            <person name="Rivas-Marin E."/>
            <person name="Kohn T."/>
            <person name="Peeters S.H."/>
            <person name="Heuer A."/>
            <person name="Rast P."/>
            <person name="Oberbeckmann S."/>
            <person name="Bunk B."/>
            <person name="Jeske O."/>
            <person name="Meyerdierks A."/>
            <person name="Storesund J.E."/>
            <person name="Kallscheuer N."/>
            <person name="Luecker S."/>
            <person name="Lage O.M."/>
            <person name="Pohl T."/>
            <person name="Merkel B.J."/>
            <person name="Hornburger P."/>
            <person name="Mueller R.-W."/>
            <person name="Bruemmer F."/>
            <person name="Labrenz M."/>
            <person name="Spormann A.M."/>
            <person name="Op den Camp H."/>
            <person name="Overmann J."/>
            <person name="Amann R."/>
            <person name="Jetten M.S.M."/>
            <person name="Mascher T."/>
            <person name="Medema M.H."/>
            <person name="Devos D.P."/>
            <person name="Kaster A.-K."/>
            <person name="Ovreas L."/>
            <person name="Rohde M."/>
            <person name="Galperin M.Y."/>
            <person name="Jogler C."/>
        </authorList>
    </citation>
    <scope>NUCLEOTIDE SEQUENCE [LARGE SCALE GENOMIC DNA]</scope>
    <source>
        <strain evidence="3 4">Pla85_3_4</strain>
    </source>
</reference>
<feature type="domain" description="DUF2726" evidence="2">
    <location>
        <begin position="40"/>
        <end position="156"/>
    </location>
</feature>
<keyword evidence="3" id="KW-0413">Isomerase</keyword>
<dbReference type="PIRSF" id="PIRSF028063">
    <property type="entry name" value="UCP028063"/>
    <property type="match status" value="1"/>
</dbReference>
<keyword evidence="4" id="KW-1185">Reference proteome</keyword>
<evidence type="ECO:0000259" key="1">
    <source>
        <dbReference type="Pfam" id="PF01396"/>
    </source>
</evidence>
<dbReference type="GO" id="GO:0003677">
    <property type="term" value="F:DNA binding"/>
    <property type="evidence" value="ECO:0007669"/>
    <property type="project" value="InterPro"/>
</dbReference>
<dbReference type="GO" id="GO:0006265">
    <property type="term" value="P:DNA topological change"/>
    <property type="evidence" value="ECO:0007669"/>
    <property type="project" value="InterPro"/>
</dbReference>
<sequence length="216" mass="23935">MNESGPQGCLAAILRFFGIRLGGTQTQTDKRLPYRLRDDFLSPAELSFYRILKLAVKDQATITTKVNLADIFFAARSAESQSYRNKIDRKHVDFLLCDPTTMKPRCGIELDDSSHARRDRQERDQFVDAVFAVAGLPLVRFPARASYDANAIAAELARHLDAQPVAAPVPPPPPQSGSPVCPKCDVPMVQRTASKGQNAGKQFWGCQNYPKCREIG</sequence>
<dbReference type="SUPFAM" id="SSF57783">
    <property type="entry name" value="Zinc beta-ribbon"/>
    <property type="match status" value="1"/>
</dbReference>